<evidence type="ECO:0000256" key="11">
    <source>
        <dbReference type="ARBA" id="ARBA00023049"/>
    </source>
</evidence>
<dbReference type="SMART" id="SM00631">
    <property type="entry name" value="Zn_pept"/>
    <property type="match status" value="2"/>
</dbReference>
<dbReference type="Pfam" id="PF02244">
    <property type="entry name" value="Propep_M14"/>
    <property type="match status" value="2"/>
</dbReference>
<evidence type="ECO:0000256" key="15">
    <source>
        <dbReference type="SAM" id="SignalP"/>
    </source>
</evidence>
<dbReference type="PRINTS" id="PR00765">
    <property type="entry name" value="CRBOXYPTASEA"/>
</dbReference>
<proteinExistence type="inferred from homology"/>
<evidence type="ECO:0000259" key="16">
    <source>
        <dbReference type="PROSITE" id="PS52035"/>
    </source>
</evidence>
<evidence type="ECO:0000256" key="2">
    <source>
        <dbReference type="ARBA" id="ARBA00004613"/>
    </source>
</evidence>
<dbReference type="GO" id="GO:0005615">
    <property type="term" value="C:extracellular space"/>
    <property type="evidence" value="ECO:0007669"/>
    <property type="project" value="TreeGrafter"/>
</dbReference>
<evidence type="ECO:0000256" key="6">
    <source>
        <dbReference type="ARBA" id="ARBA00022670"/>
    </source>
</evidence>
<name>A0A0N1INA8_PAPMA</name>
<keyword evidence="7" id="KW-0479">Metal-binding</keyword>
<feature type="domain" description="Peptidase M14" evidence="16">
    <location>
        <begin position="526"/>
        <end position="825"/>
    </location>
</feature>
<dbReference type="AlphaFoldDB" id="A0A0N1INA8"/>
<reference evidence="17 18" key="1">
    <citation type="journal article" date="2015" name="Nat. Commun.">
        <title>Outbred genome sequencing and CRISPR/Cas9 gene editing in butterflies.</title>
        <authorList>
            <person name="Li X."/>
            <person name="Fan D."/>
            <person name="Zhang W."/>
            <person name="Liu G."/>
            <person name="Zhang L."/>
            <person name="Zhao L."/>
            <person name="Fang X."/>
            <person name="Chen L."/>
            <person name="Dong Y."/>
            <person name="Chen Y."/>
            <person name="Ding Y."/>
            <person name="Zhao R."/>
            <person name="Feng M."/>
            <person name="Zhu Y."/>
            <person name="Feng Y."/>
            <person name="Jiang X."/>
            <person name="Zhu D."/>
            <person name="Xiang H."/>
            <person name="Feng X."/>
            <person name="Li S."/>
            <person name="Wang J."/>
            <person name="Zhang G."/>
            <person name="Kronforst M.R."/>
            <person name="Wang W."/>
        </authorList>
    </citation>
    <scope>NUCLEOTIDE SEQUENCE [LARGE SCALE GENOMIC DNA]</scope>
    <source>
        <strain evidence="17">Ya'a_city_454_Pm</strain>
        <tissue evidence="17">Whole body</tissue>
    </source>
</reference>
<evidence type="ECO:0000313" key="17">
    <source>
        <dbReference type="EMBL" id="KPJ07296.1"/>
    </source>
</evidence>
<dbReference type="Pfam" id="PF00246">
    <property type="entry name" value="Peptidase_M14"/>
    <property type="match status" value="2"/>
</dbReference>
<dbReference type="PANTHER" id="PTHR11705">
    <property type="entry name" value="PROTEASE FAMILY M14 CARBOXYPEPTIDASE A,B"/>
    <property type="match status" value="1"/>
</dbReference>
<dbReference type="InterPro" id="IPR036990">
    <property type="entry name" value="M14A-like_propep"/>
</dbReference>
<dbReference type="GO" id="GO:0006508">
    <property type="term" value="P:proteolysis"/>
    <property type="evidence" value="ECO:0007669"/>
    <property type="project" value="UniProtKB-KW"/>
</dbReference>
<evidence type="ECO:0000256" key="10">
    <source>
        <dbReference type="ARBA" id="ARBA00022833"/>
    </source>
</evidence>
<evidence type="ECO:0000256" key="3">
    <source>
        <dbReference type="ARBA" id="ARBA00005988"/>
    </source>
</evidence>
<accession>A0A0N1INA8</accession>
<dbReference type="Proteomes" id="UP000053240">
    <property type="component" value="Unassembled WGS sequence"/>
</dbReference>
<dbReference type="Gene3D" id="3.40.630.10">
    <property type="entry name" value="Zn peptidases"/>
    <property type="match status" value="2"/>
</dbReference>
<dbReference type="Gene3D" id="3.30.70.340">
    <property type="entry name" value="Metallocarboxypeptidase-like"/>
    <property type="match status" value="2"/>
</dbReference>
<evidence type="ECO:0000256" key="5">
    <source>
        <dbReference type="ARBA" id="ARBA00022645"/>
    </source>
</evidence>
<comment type="cofactor">
    <cofactor evidence="1">
        <name>Zn(2+)</name>
        <dbReference type="ChEBI" id="CHEBI:29105"/>
    </cofactor>
</comment>
<feature type="active site" description="Proton donor/acceptor" evidence="14">
    <location>
        <position position="791"/>
    </location>
</feature>
<organism evidence="17 18">
    <name type="scientific">Papilio machaon</name>
    <name type="common">Old World swallowtail butterfly</name>
    <dbReference type="NCBI Taxonomy" id="76193"/>
    <lineage>
        <taxon>Eukaryota</taxon>
        <taxon>Metazoa</taxon>
        <taxon>Ecdysozoa</taxon>
        <taxon>Arthropoda</taxon>
        <taxon>Hexapoda</taxon>
        <taxon>Insecta</taxon>
        <taxon>Pterygota</taxon>
        <taxon>Neoptera</taxon>
        <taxon>Endopterygota</taxon>
        <taxon>Lepidoptera</taxon>
        <taxon>Glossata</taxon>
        <taxon>Ditrysia</taxon>
        <taxon>Papilionoidea</taxon>
        <taxon>Papilionidae</taxon>
        <taxon>Papilioninae</taxon>
        <taxon>Papilio</taxon>
    </lineage>
</organism>
<feature type="chain" id="PRO_5005874047" evidence="15">
    <location>
        <begin position="21"/>
        <end position="838"/>
    </location>
</feature>
<dbReference type="InterPro" id="IPR000834">
    <property type="entry name" value="Peptidase_M14"/>
</dbReference>
<keyword evidence="4" id="KW-0964">Secreted</keyword>
<dbReference type="PROSITE" id="PS52035">
    <property type="entry name" value="PEPTIDASE_M14"/>
    <property type="match status" value="2"/>
</dbReference>
<feature type="signal peptide" evidence="15">
    <location>
        <begin position="1"/>
        <end position="20"/>
    </location>
</feature>
<dbReference type="EMBL" id="KQ461189">
    <property type="protein sequence ID" value="KPJ07296.1"/>
    <property type="molecule type" value="Genomic_DNA"/>
</dbReference>
<dbReference type="GO" id="GO:0008270">
    <property type="term" value="F:zinc ion binding"/>
    <property type="evidence" value="ECO:0007669"/>
    <property type="project" value="InterPro"/>
</dbReference>
<evidence type="ECO:0000256" key="8">
    <source>
        <dbReference type="ARBA" id="ARBA00022729"/>
    </source>
</evidence>
<evidence type="ECO:0000256" key="12">
    <source>
        <dbReference type="ARBA" id="ARBA00023157"/>
    </source>
</evidence>
<feature type="active site" description="Proton donor/acceptor" evidence="14">
    <location>
        <position position="388"/>
    </location>
</feature>
<evidence type="ECO:0000256" key="1">
    <source>
        <dbReference type="ARBA" id="ARBA00001947"/>
    </source>
</evidence>
<dbReference type="PROSITE" id="PS00132">
    <property type="entry name" value="CARBOXYPEPT_ZN_1"/>
    <property type="match status" value="1"/>
</dbReference>
<comment type="subcellular location">
    <subcellularLocation>
        <location evidence="2">Secreted</location>
    </subcellularLocation>
</comment>
<feature type="domain" description="Peptidase M14" evidence="16">
    <location>
        <begin position="123"/>
        <end position="421"/>
    </location>
</feature>
<keyword evidence="12" id="KW-1015">Disulfide bond</keyword>
<dbReference type="PANTHER" id="PTHR11705:SF140">
    <property type="entry name" value="FI02848P-RELATED"/>
    <property type="match status" value="1"/>
</dbReference>
<evidence type="ECO:0000256" key="7">
    <source>
        <dbReference type="ARBA" id="ARBA00022723"/>
    </source>
</evidence>
<evidence type="ECO:0000313" key="18">
    <source>
        <dbReference type="Proteomes" id="UP000053240"/>
    </source>
</evidence>
<protein>
    <submittedName>
        <fullName evidence="17">Carboxypeptidase A2</fullName>
    </submittedName>
</protein>
<dbReference type="InterPro" id="IPR003146">
    <property type="entry name" value="M14A_act_pep"/>
</dbReference>
<dbReference type="SUPFAM" id="SSF53187">
    <property type="entry name" value="Zn-dependent exopeptidases"/>
    <property type="match status" value="2"/>
</dbReference>
<keyword evidence="18" id="KW-1185">Reference proteome</keyword>
<keyword evidence="5 17" id="KW-0121">Carboxypeptidase</keyword>
<keyword evidence="8 15" id="KW-0732">Signal</keyword>
<keyword evidence="11" id="KW-0482">Metalloprotease</keyword>
<evidence type="ECO:0000256" key="4">
    <source>
        <dbReference type="ARBA" id="ARBA00022525"/>
    </source>
</evidence>
<evidence type="ECO:0000256" key="9">
    <source>
        <dbReference type="ARBA" id="ARBA00022801"/>
    </source>
</evidence>
<comment type="similarity">
    <text evidence="3 14">Belongs to the peptidase M14 family.</text>
</comment>
<dbReference type="FunFam" id="3.40.630.10:FF:000040">
    <property type="entry name" value="zinc carboxypeptidase"/>
    <property type="match status" value="2"/>
</dbReference>
<comment type="function">
    <text evidence="13">Involved in the digestion of the blood meal.</text>
</comment>
<keyword evidence="6" id="KW-0645">Protease</keyword>
<gene>
    <name evidence="17" type="ORF">RR48_01427</name>
</gene>
<sequence length="838" mass="95738">MDVHNFIFVILCSLFALTAAGKNDVYLGYTVHGIEIKDGGDQEILQKMVISLDVDIWQYGFPGVRDAIVMVSSENKDNFLRQLDDNEISHYLHIEDVTNFLNEQDLEVSRWKASRRNAVPFEDYPRYHEIDAYLERIASQYPDIVTIVNSGPSFEGRSIKYLKISTTNFTNTSKPIYFMNAMLHAREWVTAPVALYSIHRLVEDLRSQDRDLLDNIDWIIMPLVNVDGYEYSHIDRRLWRRTRSFNPAVNLTCYGVDANRNFNVSHNTIGVSTDPCSDVYPGHVPFSERETGYVRDILHQYIDRIQLYLDIHSHGNYVLYGYGNTTLPTNVLDLHHVGAIMGAAIDVMKLPQAGYYLVGNSALVLYGSSGSAQDYGQHVGVPFSYTLELPGYGYAFSVPPQYIAQINEETWLGIAASARVSLQYYRARLNIIIHGIKLIDQSDVNILRELVVNLNLDVWSHGAVGLRDAVVMVAKENEAKLLHHLDDNGINHYIHLADVVKALDEHDEVISKWRRRRSGKMVPFEDYPTYEEVNNYMEGLATQYPNIVTLVNAGPSFEGRDIKYLKISTTNFTDPSKPIYFMDATMHSREWVTTPVTLYAMHRLLEDLRSDERDLLENVDWIIMPIVNPDGYVFTHTDQRLWRRTRSYRPEISTTCYGVDANRNFNISFNTIGVSSNPCSDIYPGPAPFSEIEAVYIRDIVFEHLNRIQLYLNIHSYGNFILFGYDDLTLPPNAVELHYVGAVMGAAIDTIKLPIAPHYLVGNSAYLLYPVSGSAQDYVQYAGVPYAYTLELPEFSRYDFRVPPEYIEQINAETWKGIAASARASTLFYTRRYTRNSV</sequence>
<dbReference type="SUPFAM" id="SSF54897">
    <property type="entry name" value="Protease propeptides/inhibitors"/>
    <property type="match status" value="2"/>
</dbReference>
<dbReference type="InterPro" id="IPR057246">
    <property type="entry name" value="CARBOXYPEPT_ZN_1"/>
</dbReference>
<evidence type="ECO:0000256" key="13">
    <source>
        <dbReference type="ARBA" id="ARBA00057299"/>
    </source>
</evidence>
<keyword evidence="9" id="KW-0378">Hydrolase</keyword>
<dbReference type="InParanoid" id="A0A0N1INA8"/>
<dbReference type="GO" id="GO:0004181">
    <property type="term" value="F:metallocarboxypeptidase activity"/>
    <property type="evidence" value="ECO:0007669"/>
    <property type="project" value="InterPro"/>
</dbReference>
<evidence type="ECO:0000256" key="14">
    <source>
        <dbReference type="PROSITE-ProRule" id="PRU01379"/>
    </source>
</evidence>
<keyword evidence="10" id="KW-0862">Zinc</keyword>